<feature type="region of interest" description="Disordered" evidence="1">
    <location>
        <begin position="35"/>
        <end position="70"/>
    </location>
</feature>
<evidence type="ECO:0000313" key="2">
    <source>
        <dbReference type="EMBL" id="KZS08392.1"/>
    </source>
</evidence>
<proteinExistence type="predicted"/>
<dbReference type="EMBL" id="LRGB01002227">
    <property type="protein sequence ID" value="KZS08392.1"/>
    <property type="molecule type" value="Genomic_DNA"/>
</dbReference>
<evidence type="ECO:0000256" key="1">
    <source>
        <dbReference type="SAM" id="MobiDB-lite"/>
    </source>
</evidence>
<protein>
    <submittedName>
        <fullName evidence="2">Uncharacterized protein</fullName>
    </submittedName>
</protein>
<keyword evidence="3" id="KW-1185">Reference proteome</keyword>
<evidence type="ECO:0000313" key="3">
    <source>
        <dbReference type="Proteomes" id="UP000076858"/>
    </source>
</evidence>
<reference evidence="2 3" key="1">
    <citation type="submission" date="2016-03" db="EMBL/GenBank/DDBJ databases">
        <title>EvidentialGene: Evidence-directed Construction of Genes on Genomes.</title>
        <authorList>
            <person name="Gilbert D.G."/>
            <person name="Choi J.-H."/>
            <person name="Mockaitis K."/>
            <person name="Colbourne J."/>
            <person name="Pfrender M."/>
        </authorList>
    </citation>
    <scope>NUCLEOTIDE SEQUENCE [LARGE SCALE GENOMIC DNA]</scope>
    <source>
        <strain evidence="2 3">Xinb3</strain>
        <tissue evidence="2">Complete organism</tissue>
    </source>
</reference>
<dbReference type="AlphaFoldDB" id="A0A164R7G5"/>
<organism evidence="2 3">
    <name type="scientific">Daphnia magna</name>
    <dbReference type="NCBI Taxonomy" id="35525"/>
    <lineage>
        <taxon>Eukaryota</taxon>
        <taxon>Metazoa</taxon>
        <taxon>Ecdysozoa</taxon>
        <taxon>Arthropoda</taxon>
        <taxon>Crustacea</taxon>
        <taxon>Branchiopoda</taxon>
        <taxon>Diplostraca</taxon>
        <taxon>Cladocera</taxon>
        <taxon>Anomopoda</taxon>
        <taxon>Daphniidae</taxon>
        <taxon>Daphnia</taxon>
    </lineage>
</organism>
<sequence>MGRLWEGEGRFPWHSSFISSENRCRHCHRPSLLSKDKKLNKTNTYTQVKPPRPLISNASNNNQTPRAKQN</sequence>
<feature type="compositionally biased region" description="Polar residues" evidence="1">
    <location>
        <begin position="56"/>
        <end position="70"/>
    </location>
</feature>
<gene>
    <name evidence="2" type="ORF">APZ42_027701</name>
</gene>
<comment type="caution">
    <text evidence="2">The sequence shown here is derived from an EMBL/GenBank/DDBJ whole genome shotgun (WGS) entry which is preliminary data.</text>
</comment>
<accession>A0A164R7G5</accession>
<dbReference type="Proteomes" id="UP000076858">
    <property type="component" value="Unassembled WGS sequence"/>
</dbReference>
<name>A0A164R7G5_9CRUS</name>